<dbReference type="KEGG" id="plei:Q9312_16390"/>
<reference evidence="1 2" key="1">
    <citation type="submission" date="2023-08" db="EMBL/GenBank/DDBJ databases">
        <title>Pleionea litopenaei sp. nov., isolated from stomach of juvenile Litopenaeus vannamei.</title>
        <authorList>
            <person name="Rho A.M."/>
            <person name="Hwang C.Y."/>
        </authorList>
    </citation>
    <scope>NUCLEOTIDE SEQUENCE [LARGE SCALE GENOMIC DNA]</scope>
    <source>
        <strain evidence="1 2">HL-JVS1</strain>
    </source>
</reference>
<evidence type="ECO:0000313" key="2">
    <source>
        <dbReference type="Proteomes" id="UP001239782"/>
    </source>
</evidence>
<dbReference type="Pfam" id="PF04134">
    <property type="entry name" value="DCC1-like"/>
    <property type="match status" value="1"/>
</dbReference>
<gene>
    <name evidence="1" type="ORF">Q9312_16390</name>
</gene>
<dbReference type="Proteomes" id="UP001239782">
    <property type="component" value="Chromosome"/>
</dbReference>
<dbReference type="PANTHER" id="PTHR34290:SF2">
    <property type="entry name" value="OS04G0668800 PROTEIN"/>
    <property type="match status" value="1"/>
</dbReference>
<sequence length="116" mass="13965">MTQQNNQTKVFFDGRCYICATEIAKLKERSTDLRFINIHAFKHLPKPKEVLLKQLYVQLPNNRWLLGLDANIYMWRNCGKIMLADFFSLPIIYPIAKKVYAWWANRRFNKLYQKLH</sequence>
<protein>
    <submittedName>
        <fullName evidence="1">DCC1-like thiol-disulfide oxidoreductase family protein</fullName>
    </submittedName>
</protein>
<name>A0AA51X772_9GAMM</name>
<dbReference type="InterPro" id="IPR044691">
    <property type="entry name" value="DCC1_Trx"/>
</dbReference>
<organism evidence="1 2">
    <name type="scientific">Pleionea litopenaei</name>
    <dbReference type="NCBI Taxonomy" id="3070815"/>
    <lineage>
        <taxon>Bacteria</taxon>
        <taxon>Pseudomonadati</taxon>
        <taxon>Pseudomonadota</taxon>
        <taxon>Gammaproteobacteria</taxon>
        <taxon>Oceanospirillales</taxon>
        <taxon>Pleioneaceae</taxon>
        <taxon>Pleionea</taxon>
    </lineage>
</organism>
<dbReference type="PANTHER" id="PTHR34290">
    <property type="entry name" value="SI:CH73-390P7.2"/>
    <property type="match status" value="1"/>
</dbReference>
<dbReference type="EMBL" id="CP133548">
    <property type="protein sequence ID" value="WMS86800.1"/>
    <property type="molecule type" value="Genomic_DNA"/>
</dbReference>
<accession>A0AA51X772</accession>
<evidence type="ECO:0000313" key="1">
    <source>
        <dbReference type="EMBL" id="WMS86800.1"/>
    </source>
</evidence>
<dbReference type="GO" id="GO:0015035">
    <property type="term" value="F:protein-disulfide reductase activity"/>
    <property type="evidence" value="ECO:0007669"/>
    <property type="project" value="InterPro"/>
</dbReference>
<keyword evidence="2" id="KW-1185">Reference proteome</keyword>
<dbReference type="RefSeq" id="WP_309201945.1">
    <property type="nucleotide sequence ID" value="NZ_CP133548.1"/>
</dbReference>
<proteinExistence type="predicted"/>
<dbReference type="InterPro" id="IPR007263">
    <property type="entry name" value="DCC1-like"/>
</dbReference>
<dbReference type="AlphaFoldDB" id="A0AA51X772"/>